<dbReference type="InterPro" id="IPR015943">
    <property type="entry name" value="WD40/YVTN_repeat-like_dom_sf"/>
</dbReference>
<accession>A0AAW5E5Y6</accession>
<dbReference type="PANTHER" id="PTHR22939">
    <property type="entry name" value="SERINE PROTEASE FAMILY S1C HTRA-RELATED"/>
    <property type="match status" value="1"/>
</dbReference>
<evidence type="ECO:0000256" key="1">
    <source>
        <dbReference type="ARBA" id="ARBA00022729"/>
    </source>
</evidence>
<dbReference type="Gene3D" id="2.130.10.10">
    <property type="entry name" value="YVTN repeat-like/Quinoprotein amine dehydrogenase"/>
    <property type="match status" value="1"/>
</dbReference>
<feature type="domain" description="SLH" evidence="4">
    <location>
        <begin position="163"/>
        <end position="225"/>
    </location>
</feature>
<gene>
    <name evidence="5" type="ORF">MJG50_02445</name>
</gene>
<feature type="compositionally biased region" description="Low complexity" evidence="3">
    <location>
        <begin position="572"/>
        <end position="588"/>
    </location>
</feature>
<proteinExistence type="predicted"/>
<dbReference type="InterPro" id="IPR001940">
    <property type="entry name" value="Peptidase_S1C"/>
</dbReference>
<dbReference type="InterPro" id="IPR001119">
    <property type="entry name" value="SLH_dom"/>
</dbReference>
<keyword evidence="1" id="KW-0732">Signal</keyword>
<dbReference type="SUPFAM" id="SSF75011">
    <property type="entry name" value="3-carboxy-cis,cis-mucoante lactonizing enzyme"/>
    <property type="match status" value="1"/>
</dbReference>
<keyword evidence="2" id="KW-0645">Protease</keyword>
<dbReference type="AlphaFoldDB" id="A0AAW5E5Y6"/>
<evidence type="ECO:0000256" key="3">
    <source>
        <dbReference type="SAM" id="MobiDB-lite"/>
    </source>
</evidence>
<dbReference type="PROSITE" id="PS51272">
    <property type="entry name" value="SLH"/>
    <property type="match status" value="3"/>
</dbReference>
<evidence type="ECO:0000256" key="2">
    <source>
        <dbReference type="ARBA" id="ARBA00022825"/>
    </source>
</evidence>
<evidence type="ECO:0000259" key="4">
    <source>
        <dbReference type="PROSITE" id="PS51272"/>
    </source>
</evidence>
<keyword evidence="6" id="KW-1185">Reference proteome</keyword>
<dbReference type="SUPFAM" id="SSF50494">
    <property type="entry name" value="Trypsin-like serine proteases"/>
    <property type="match status" value="1"/>
</dbReference>
<name>A0AAW5E5Y6_9BACI</name>
<dbReference type="Gene3D" id="2.40.10.120">
    <property type="match status" value="1"/>
</dbReference>
<dbReference type="RefSeq" id="WP_240252424.1">
    <property type="nucleotide sequence ID" value="NZ_JAKTTI010000002.1"/>
</dbReference>
<feature type="domain" description="SLH" evidence="4">
    <location>
        <begin position="34"/>
        <end position="98"/>
    </location>
</feature>
<evidence type="ECO:0000313" key="5">
    <source>
        <dbReference type="EMBL" id="MCH1624174.1"/>
    </source>
</evidence>
<dbReference type="PRINTS" id="PR00834">
    <property type="entry name" value="PROTEASES2C"/>
</dbReference>
<sequence>MRKYLSIICIIVLGLGLTNSLMFEKVHAATKSTNSYTITDMRSNNFGFYEINDFIASDSIDGFVDTKSGKLSFKPNDKVTRAQFAKLLLSAMGITPQKVDQKFSDVSPNKWYADYINTAQKLDIISGYKDGKFKPSENITRGQIAAMIVRAFDKTVDFPETSIQQFPDVSSKTTFAKEINQAASLKIISGYGDGQFKSANLATRSQAVVMIYRALSDEKPSKASNQVVENVVMNYVDDVESTFTSTGIETPPLTKVYNKYGSEYFNLFSLQRVENTKNQIQHNSKLLLKDSERKTNVLFLSDRYAEILVSNASTPEITTNDGKVVKLENLNANGLYFLKNTANGWKIYNYSAASDGISSPRTNKSSNVENNTTLKDIISKEKSVVTLVSYDDFGQPVSQGSGFIVSDRLIASNYHVVEGSKRVEAILQSGEEIEIEGIVEYDVDSDLVLLKSKSVLKETPLKLGSYQMVEKGDSVVAIGNPEGLTNTVSNGIVSGLRDFMINNKTYHLIQFTAPITFGSSGGPLFNMDGYVVGLTSMGYDSGNLNFAIAIDGVKNWLQKYQSVAGNNIPVKNPEQSDSSENNNSPSDQEYTISNIDSLRISGIDMADSLIDPNKPYIYMIDKTSRELLIINYVNKEKSIVPLNYEPSGLSLSEDGRKLFIVNRKTKFLLSIYNLEKNEMETHLEYEILDYTHDDNVHRHVYERDNKIFVVIGTWAPKLIAFNAVTYQPIEIPNIEGVGSMVFSNDNKHFYYWYQYGWSAGWAASYIMKYSIDGNNLIEDGRADVDYPYLTRDPLDSPIILLEDKNLLISKACIFDSGDLSLLNIFPEPIYAASSDLNIVVGKNGAYRLHNTLKVEAKAFNFTGYDIQKMDFKQNELLIFNKQGSDIVIQRIKIVKK</sequence>
<dbReference type="Proteomes" id="UP001431131">
    <property type="component" value="Unassembled WGS sequence"/>
</dbReference>
<dbReference type="InterPro" id="IPR009003">
    <property type="entry name" value="Peptidase_S1_PA"/>
</dbReference>
<keyword evidence="2" id="KW-0378">Hydrolase</keyword>
<dbReference type="GO" id="GO:0006508">
    <property type="term" value="P:proteolysis"/>
    <property type="evidence" value="ECO:0007669"/>
    <property type="project" value="InterPro"/>
</dbReference>
<dbReference type="PANTHER" id="PTHR22939:SF129">
    <property type="entry name" value="SERINE PROTEASE HTRA2, MITOCHONDRIAL"/>
    <property type="match status" value="1"/>
</dbReference>
<comment type="caution">
    <text evidence="5">The sequence shown here is derived from an EMBL/GenBank/DDBJ whole genome shotgun (WGS) entry which is preliminary data.</text>
</comment>
<keyword evidence="2" id="KW-0720">Serine protease</keyword>
<evidence type="ECO:0000313" key="6">
    <source>
        <dbReference type="Proteomes" id="UP001431131"/>
    </source>
</evidence>
<organism evidence="5 6">
    <name type="scientific">Fredinandcohnia quinoae</name>
    <dbReference type="NCBI Taxonomy" id="2918902"/>
    <lineage>
        <taxon>Bacteria</taxon>
        <taxon>Bacillati</taxon>
        <taxon>Bacillota</taxon>
        <taxon>Bacilli</taxon>
        <taxon>Bacillales</taxon>
        <taxon>Bacillaceae</taxon>
        <taxon>Fredinandcohnia</taxon>
    </lineage>
</organism>
<feature type="domain" description="SLH" evidence="4">
    <location>
        <begin position="99"/>
        <end position="162"/>
    </location>
</feature>
<protein>
    <submittedName>
        <fullName evidence="5">S-layer homology domain-containing protein</fullName>
    </submittedName>
</protein>
<dbReference type="EMBL" id="JAKTTI010000002">
    <property type="protein sequence ID" value="MCH1624174.1"/>
    <property type="molecule type" value="Genomic_DNA"/>
</dbReference>
<feature type="region of interest" description="Disordered" evidence="3">
    <location>
        <begin position="567"/>
        <end position="590"/>
    </location>
</feature>
<dbReference type="GO" id="GO:0004252">
    <property type="term" value="F:serine-type endopeptidase activity"/>
    <property type="evidence" value="ECO:0007669"/>
    <property type="project" value="InterPro"/>
</dbReference>
<reference evidence="5" key="1">
    <citation type="submission" date="2022-02" db="EMBL/GenBank/DDBJ databases">
        <title>Fredinandcohnia quinoae sp. nov. isolated from Chenopodium quinoa seeds.</title>
        <authorList>
            <person name="Saati-Santamaria Z."/>
            <person name="Flores-Felix J.D."/>
            <person name="Igual J.M."/>
            <person name="Velazquez E."/>
            <person name="Garcia-Fraile P."/>
            <person name="Martinez-Molina E."/>
        </authorList>
    </citation>
    <scope>NUCLEOTIDE SEQUENCE</scope>
    <source>
        <strain evidence="5">SECRCQ15</strain>
    </source>
</reference>
<dbReference type="Pfam" id="PF00395">
    <property type="entry name" value="SLH"/>
    <property type="match status" value="2"/>
</dbReference>
<dbReference type="Pfam" id="PF13365">
    <property type="entry name" value="Trypsin_2"/>
    <property type="match status" value="1"/>
</dbReference>